<evidence type="ECO:0000313" key="1">
    <source>
        <dbReference type="EMBL" id="NBC37387.1"/>
    </source>
</evidence>
<name>A0ABW9XFS1_9SPHN</name>
<reference evidence="2" key="1">
    <citation type="submission" date="2020-01" db="EMBL/GenBank/DDBJ databases">
        <title>Sphingomonas sp. strain CSW-10.</title>
        <authorList>
            <person name="Chen W.-M."/>
        </authorList>
    </citation>
    <scope>NUCLEOTIDE SEQUENCE [LARGE SCALE GENOMIC DNA]</scope>
    <source>
        <strain evidence="2">FSY-8</strain>
    </source>
</reference>
<gene>
    <name evidence="1" type="ORF">GTZ99_12580</name>
</gene>
<comment type="caution">
    <text evidence="1">The sequence shown here is derived from an EMBL/GenBank/DDBJ whole genome shotgun (WGS) entry which is preliminary data.</text>
</comment>
<keyword evidence="2" id="KW-1185">Reference proteome</keyword>
<dbReference type="RefSeq" id="WP_161719422.1">
    <property type="nucleotide sequence ID" value="NZ_JAAAPO010000005.1"/>
</dbReference>
<evidence type="ECO:0000313" key="2">
    <source>
        <dbReference type="Proteomes" id="UP000753724"/>
    </source>
</evidence>
<sequence>MSSAKLKIVQIVVEVDGGELCAVSLPEDRREILLCLIATLSEEPIKIARLPGVKMIPISELEGVGG</sequence>
<organism evidence="1 2">
    <name type="scientific">Novosphingobium ovatum</name>
    <dbReference type="NCBI Taxonomy" id="1908523"/>
    <lineage>
        <taxon>Bacteria</taxon>
        <taxon>Pseudomonadati</taxon>
        <taxon>Pseudomonadota</taxon>
        <taxon>Alphaproteobacteria</taxon>
        <taxon>Sphingomonadales</taxon>
        <taxon>Sphingomonadaceae</taxon>
        <taxon>Novosphingobium</taxon>
    </lineage>
</organism>
<dbReference type="EMBL" id="JAAAPO010000005">
    <property type="protein sequence ID" value="NBC37387.1"/>
    <property type="molecule type" value="Genomic_DNA"/>
</dbReference>
<proteinExistence type="predicted"/>
<protein>
    <recommendedName>
        <fullName evidence="3">Transcriptional regulator</fullName>
    </recommendedName>
</protein>
<accession>A0ABW9XFS1</accession>
<dbReference type="Proteomes" id="UP000753724">
    <property type="component" value="Unassembled WGS sequence"/>
</dbReference>
<evidence type="ECO:0008006" key="3">
    <source>
        <dbReference type="Google" id="ProtNLM"/>
    </source>
</evidence>